<dbReference type="Proteomes" id="UP001515683">
    <property type="component" value="Unassembled WGS sequence"/>
</dbReference>
<feature type="region of interest" description="Disordered" evidence="3">
    <location>
        <begin position="1"/>
        <end position="52"/>
    </location>
</feature>
<protein>
    <submittedName>
        <fullName evidence="5">Autotransporter strand-loop-strand O-heptosyltransferase</fullName>
    </submittedName>
</protein>
<sequence>MSFFTPNNAAFPSPESRPQPEHVEDSVPESSYAVASDSDFKKSPYAPVPELPTQQGAEGTGILFDFNHGCRIHLPEGNWRVRVVDIQNYHVFGDTAVSGGMVESKHKYYVPFAFQVQKDNEIVMLHVMDLYQQPVLIQIPEDTLGDTLAWLPSVMRFQVRHQCRLTVRVSARFHDVFASSYPQIRFIDPYEPDETTYYATYFLNAGIGDTQGEYCPVDGQQTPLHHIASAILGLAPDENPAQFRLAENRRPIAEPYVCIGVQSTSQCKFWNNPVGWIQLVRELKERGYRVICIDKETTVGRDLTWNHIPHGAEDETGNRPLSERLRWLMHAEFFVGLSSGLSWLAWTAGTPVVMISGFSNPATEFATPYRVTNTHVCNSCWNDTRYQFDRKDFFWCPRHKGTSEQFSCSKFISVEQVLGVMAPLPGIHPDSVIAQDSRFASNNNLTQLVPLRSATGTS</sequence>
<reference evidence="5 6" key="1">
    <citation type="journal article" date="2019" name="bioRxiv">
        <title>Bacteria contribute to plant secondary compound degradation in a generalist herbivore system.</title>
        <authorList>
            <person name="Francoeur C.B."/>
            <person name="Khadempour L."/>
            <person name="Moreira-Soto R.D."/>
            <person name="Gotting K."/>
            <person name="Book A.J."/>
            <person name="Pinto-Tomas A.A."/>
            <person name="Keefover-Ring K."/>
            <person name="Currie C.R."/>
        </authorList>
    </citation>
    <scope>NUCLEOTIDE SEQUENCE [LARGE SCALE GENOMIC DNA]</scope>
    <source>
        <strain evidence="5">Acro-835</strain>
    </source>
</reference>
<dbReference type="Pfam" id="PF21129">
    <property type="entry name" value="TibC_1st"/>
    <property type="match status" value="1"/>
</dbReference>
<dbReference type="InterPro" id="IPR002201">
    <property type="entry name" value="Glyco_trans_9"/>
</dbReference>
<evidence type="ECO:0000313" key="5">
    <source>
        <dbReference type="EMBL" id="NIF20561.1"/>
    </source>
</evidence>
<dbReference type="RefSeq" id="WP_167012511.1">
    <property type="nucleotide sequence ID" value="NZ_VWXF01000001.1"/>
</dbReference>
<accession>A0ABX0R8D5</accession>
<dbReference type="InterPro" id="IPR049327">
    <property type="entry name" value="TibC/BAHTCr-like_N"/>
</dbReference>
<feature type="domain" description="Autotransproter heptosyltransferase TibC/BAHTCr-like N-terminal" evidence="4">
    <location>
        <begin position="60"/>
        <end position="119"/>
    </location>
</feature>
<organism evidence="5 6">
    <name type="scientific">Candidatus Pantoea multigeneris</name>
    <dbReference type="NCBI Taxonomy" id="2608357"/>
    <lineage>
        <taxon>Bacteria</taxon>
        <taxon>Pseudomonadati</taxon>
        <taxon>Pseudomonadota</taxon>
        <taxon>Gammaproteobacteria</taxon>
        <taxon>Enterobacterales</taxon>
        <taxon>Erwiniaceae</taxon>
        <taxon>Pantoea</taxon>
    </lineage>
</organism>
<dbReference type="PANTHER" id="PTHR30160">
    <property type="entry name" value="TETRAACYLDISACCHARIDE 4'-KINASE-RELATED"/>
    <property type="match status" value="1"/>
</dbReference>
<evidence type="ECO:0000259" key="4">
    <source>
        <dbReference type="Pfam" id="PF21129"/>
    </source>
</evidence>
<proteinExistence type="predicted"/>
<dbReference type="InterPro" id="IPR051199">
    <property type="entry name" value="LPS_LOS_Heptosyltrfase"/>
</dbReference>
<keyword evidence="6" id="KW-1185">Reference proteome</keyword>
<dbReference type="SUPFAM" id="SSF53756">
    <property type="entry name" value="UDP-Glycosyltransferase/glycogen phosphorylase"/>
    <property type="match status" value="1"/>
</dbReference>
<dbReference type="Gene3D" id="3.40.50.2000">
    <property type="entry name" value="Glycogen Phosphorylase B"/>
    <property type="match status" value="1"/>
</dbReference>
<comment type="caution">
    <text evidence="5">The sequence shown here is derived from an EMBL/GenBank/DDBJ whole genome shotgun (WGS) entry which is preliminary data.</text>
</comment>
<evidence type="ECO:0000256" key="2">
    <source>
        <dbReference type="ARBA" id="ARBA00022679"/>
    </source>
</evidence>
<dbReference type="PANTHER" id="PTHR30160:SF1">
    <property type="entry name" value="LIPOPOLYSACCHARIDE 1,2-N-ACETYLGLUCOSAMINETRANSFERASE-RELATED"/>
    <property type="match status" value="1"/>
</dbReference>
<keyword evidence="2" id="KW-0808">Transferase</keyword>
<gene>
    <name evidence="5" type="ORF">F3J40_02870</name>
</gene>
<evidence type="ECO:0000256" key="3">
    <source>
        <dbReference type="SAM" id="MobiDB-lite"/>
    </source>
</evidence>
<dbReference type="EMBL" id="VWXF01000001">
    <property type="protein sequence ID" value="NIF20561.1"/>
    <property type="molecule type" value="Genomic_DNA"/>
</dbReference>
<feature type="compositionally biased region" description="Polar residues" evidence="3">
    <location>
        <begin position="1"/>
        <end position="10"/>
    </location>
</feature>
<evidence type="ECO:0000313" key="6">
    <source>
        <dbReference type="Proteomes" id="UP001515683"/>
    </source>
</evidence>
<evidence type="ECO:0000256" key="1">
    <source>
        <dbReference type="ARBA" id="ARBA00022676"/>
    </source>
</evidence>
<dbReference type="NCBIfam" id="TIGR04414">
    <property type="entry name" value="hepto_Aah_TibC"/>
    <property type="match status" value="1"/>
</dbReference>
<dbReference type="Pfam" id="PF01075">
    <property type="entry name" value="Glyco_transf_9"/>
    <property type="match status" value="1"/>
</dbReference>
<name>A0ABX0R8D5_9GAMM</name>
<dbReference type="InterPro" id="IPR030929">
    <property type="entry name" value="Aah/TibC-like"/>
</dbReference>
<keyword evidence="1" id="KW-0328">Glycosyltransferase</keyword>